<keyword evidence="1 6" id="KW-0645">Protease</keyword>
<gene>
    <name evidence="9" type="primary">bepA</name>
    <name evidence="9" type="ORF">SPTER_01860</name>
</gene>
<dbReference type="Gene3D" id="3.30.2010.10">
    <property type="entry name" value="Metalloproteases ('zincins'), catalytic domain"/>
    <property type="match status" value="1"/>
</dbReference>
<sequence>MTLYLRRITGLLICFVIMINIYGLPLAAAAIISTNQEISIGAKVAEQLEKKHGLVDDAALQARIARIGTRLVAVSERKDLTYSFKVLNSKDVNALAAPGGFVYIFKGLVDYMPSDEELAGVIGHEIGHIVRRHSVKQIEKSLAVSVLFGAAFGDRGPLLQNLAQNAIMAGYSRKDEREADQQGFKQTHLAGYNPYSMLLTLQKLDDLPNKGSYGLFSSHPEPGARVKLVQKYMKDAKITPEVITDGKKAEVVDNGWRLPAFTVSLNGYKPLYRAYFTAGALYLAAADPGFSSSRFTVTHTAAGAVIYYKDQKITTLSPEDAAARGLTLNQLTNEFISKLKEWAPKR</sequence>
<keyword evidence="7" id="KW-1133">Transmembrane helix</keyword>
<dbReference type="GO" id="GO:0051603">
    <property type="term" value="P:proteolysis involved in protein catabolic process"/>
    <property type="evidence" value="ECO:0007669"/>
    <property type="project" value="TreeGrafter"/>
</dbReference>
<keyword evidence="2" id="KW-0479">Metal-binding</keyword>
<dbReference type="EC" id="3.4.-.-" evidence="9"/>
<keyword evidence="7" id="KW-0812">Transmembrane</keyword>
<evidence type="ECO:0000256" key="6">
    <source>
        <dbReference type="RuleBase" id="RU003983"/>
    </source>
</evidence>
<evidence type="ECO:0000259" key="8">
    <source>
        <dbReference type="Pfam" id="PF01435"/>
    </source>
</evidence>
<evidence type="ECO:0000256" key="5">
    <source>
        <dbReference type="ARBA" id="ARBA00023049"/>
    </source>
</evidence>
<keyword evidence="5 6" id="KW-0482">Metalloprotease</keyword>
<evidence type="ECO:0000256" key="7">
    <source>
        <dbReference type="SAM" id="Phobius"/>
    </source>
</evidence>
<dbReference type="PANTHER" id="PTHR22726:SF1">
    <property type="entry name" value="METALLOENDOPEPTIDASE OMA1, MITOCHONDRIAL"/>
    <property type="match status" value="1"/>
</dbReference>
<dbReference type="EMBL" id="CP036259">
    <property type="protein sequence ID" value="QDR78935.1"/>
    <property type="molecule type" value="Genomic_DNA"/>
</dbReference>
<protein>
    <submittedName>
        <fullName evidence="9">Beta-barrel assembly-enhancing protease</fullName>
        <ecNumber evidence="9">3.4.-.-</ecNumber>
    </submittedName>
</protein>
<dbReference type="RefSeq" id="WP_144348645.1">
    <property type="nucleotide sequence ID" value="NZ_CP036259.1"/>
</dbReference>
<dbReference type="GO" id="GO:0016020">
    <property type="term" value="C:membrane"/>
    <property type="evidence" value="ECO:0007669"/>
    <property type="project" value="TreeGrafter"/>
</dbReference>
<dbReference type="InterPro" id="IPR001915">
    <property type="entry name" value="Peptidase_M48"/>
</dbReference>
<dbReference type="GO" id="GO:0046872">
    <property type="term" value="F:metal ion binding"/>
    <property type="evidence" value="ECO:0007669"/>
    <property type="project" value="UniProtKB-KW"/>
</dbReference>
<dbReference type="KEGG" id="sted:SPTER_01860"/>
<dbReference type="PANTHER" id="PTHR22726">
    <property type="entry name" value="METALLOENDOPEPTIDASE OMA1"/>
    <property type="match status" value="1"/>
</dbReference>
<accession>A0A517DNI7</accession>
<dbReference type="Pfam" id="PF01435">
    <property type="entry name" value="Peptidase_M48"/>
    <property type="match status" value="1"/>
</dbReference>
<evidence type="ECO:0000256" key="2">
    <source>
        <dbReference type="ARBA" id="ARBA00022723"/>
    </source>
</evidence>
<evidence type="ECO:0000313" key="10">
    <source>
        <dbReference type="Proteomes" id="UP000320776"/>
    </source>
</evidence>
<evidence type="ECO:0000256" key="4">
    <source>
        <dbReference type="ARBA" id="ARBA00022833"/>
    </source>
</evidence>
<feature type="domain" description="Peptidase M48" evidence="8">
    <location>
        <begin position="60"/>
        <end position="231"/>
    </location>
</feature>
<comment type="cofactor">
    <cofactor evidence="6">
        <name>Zn(2+)</name>
        <dbReference type="ChEBI" id="CHEBI:29105"/>
    </cofactor>
    <text evidence="6">Binds 1 zinc ion per subunit.</text>
</comment>
<dbReference type="InterPro" id="IPR051156">
    <property type="entry name" value="Mito/Outer_Membr_Metalloprot"/>
</dbReference>
<proteinExistence type="inferred from homology"/>
<dbReference type="GO" id="GO:0004222">
    <property type="term" value="F:metalloendopeptidase activity"/>
    <property type="evidence" value="ECO:0007669"/>
    <property type="project" value="InterPro"/>
</dbReference>
<dbReference type="OrthoDB" id="9810445at2"/>
<evidence type="ECO:0000313" key="9">
    <source>
        <dbReference type="EMBL" id="QDR78935.1"/>
    </source>
</evidence>
<organism evidence="9 10">
    <name type="scientific">Sporomusa termitida</name>
    <dbReference type="NCBI Taxonomy" id="2377"/>
    <lineage>
        <taxon>Bacteria</taxon>
        <taxon>Bacillati</taxon>
        <taxon>Bacillota</taxon>
        <taxon>Negativicutes</taxon>
        <taxon>Selenomonadales</taxon>
        <taxon>Sporomusaceae</taxon>
        <taxon>Sporomusa</taxon>
    </lineage>
</organism>
<comment type="similarity">
    <text evidence="6">Belongs to the peptidase M48 family.</text>
</comment>
<feature type="transmembrane region" description="Helical" evidence="7">
    <location>
        <begin position="12"/>
        <end position="32"/>
    </location>
</feature>
<evidence type="ECO:0000256" key="3">
    <source>
        <dbReference type="ARBA" id="ARBA00022801"/>
    </source>
</evidence>
<name>A0A517DNI7_9FIRM</name>
<reference evidence="9 10" key="1">
    <citation type="submission" date="2019-02" db="EMBL/GenBank/DDBJ databases">
        <title>Closed genome of Sporomusa termitida DSM 4440.</title>
        <authorList>
            <person name="Poehlein A."/>
            <person name="Daniel R."/>
        </authorList>
    </citation>
    <scope>NUCLEOTIDE SEQUENCE [LARGE SCALE GENOMIC DNA]</scope>
    <source>
        <strain evidence="9 10">DSM 4440</strain>
    </source>
</reference>
<dbReference type="AlphaFoldDB" id="A0A517DNI7"/>
<dbReference type="Proteomes" id="UP000320776">
    <property type="component" value="Chromosome"/>
</dbReference>
<dbReference type="CDD" id="cd07333">
    <property type="entry name" value="M48C_bepA_like"/>
    <property type="match status" value="1"/>
</dbReference>
<keyword evidence="7" id="KW-0472">Membrane</keyword>
<keyword evidence="4 6" id="KW-0862">Zinc</keyword>
<keyword evidence="10" id="KW-1185">Reference proteome</keyword>
<keyword evidence="3 6" id="KW-0378">Hydrolase</keyword>
<evidence type="ECO:0000256" key="1">
    <source>
        <dbReference type="ARBA" id="ARBA00022670"/>
    </source>
</evidence>